<name>V9HV76_9FIRM</name>
<protein>
    <submittedName>
        <fullName evidence="1">Uncharacterized protein</fullName>
    </submittedName>
</protein>
<gene>
    <name evidence="1" type="ORF">HMPREF9630_00204</name>
</gene>
<evidence type="ECO:0000313" key="1">
    <source>
        <dbReference type="EMBL" id="EHL18479.1"/>
    </source>
</evidence>
<dbReference type="PATRIC" id="fig|796939.3.peg.207"/>
<comment type="caution">
    <text evidence="1">The sequence shown here is derived from an EMBL/GenBank/DDBJ whole genome shotgun (WGS) entry which is preliminary data.</text>
</comment>
<dbReference type="AlphaFoldDB" id="V9HV76"/>
<dbReference type="Proteomes" id="UP000017818">
    <property type="component" value="Unassembled WGS sequence"/>
</dbReference>
<accession>V9HV76</accession>
<sequence length="250" mass="27890">MPAEKKTDFAKLNDWKGNEYPKRQDFCEDNIKIDTLLKNLSDKINSVLTKEQTDLLYAALSHRHSTSDINNLISTIVSTKVNGAINSDKLNNMIFNWSGQGGQPSWLWGGSDGTNMYVYNPSNFNVNYANTSGNANNVQGFQFRNNNGRLEVLINGVWLSVGGRQYTVVRQGKLNNNRFDYSGGAGIIRYAQSSYKYGKTGYARVIVDGVDIEQSISNVGLQVIQDVEFKNSVSIITTTGDIDYLIQTEK</sequence>
<dbReference type="OrthoDB" id="1933804at2"/>
<proteinExistence type="predicted"/>
<dbReference type="EMBL" id="AFZF02000009">
    <property type="protein sequence ID" value="EHL18479.1"/>
    <property type="molecule type" value="Genomic_DNA"/>
</dbReference>
<dbReference type="HOGENOM" id="CLU_1110588_0_0_9"/>
<organism evidence="1 2">
    <name type="scientific">Peptoanaerobacter stomatis</name>
    <dbReference type="NCBI Taxonomy" id="796937"/>
    <lineage>
        <taxon>Bacteria</taxon>
        <taxon>Bacillati</taxon>
        <taxon>Bacillota</taxon>
        <taxon>Clostridia</taxon>
        <taxon>Peptostreptococcales</taxon>
        <taxon>Filifactoraceae</taxon>
        <taxon>Peptoanaerobacter</taxon>
    </lineage>
</organism>
<reference evidence="1 2" key="1">
    <citation type="submission" date="2012-05" db="EMBL/GenBank/DDBJ databases">
        <title>The Genome Sequence of Eubacteriaceae bacterium CM2.</title>
        <authorList>
            <consortium name="The Broad Institute Genome Sequencing Platform"/>
            <person name="Earl A."/>
            <person name="Ward D."/>
            <person name="Feldgarden M."/>
            <person name="Gevers D."/>
            <person name="Sizova M."/>
            <person name="Hazen A."/>
            <person name="Epstein S."/>
            <person name="Walker B."/>
            <person name="Young S.K."/>
            <person name="Zeng Q."/>
            <person name="Gargeya S."/>
            <person name="Fitzgerald M."/>
            <person name="Haas B."/>
            <person name="Abouelleil A."/>
            <person name="Alvarado L."/>
            <person name="Arachchi H.M."/>
            <person name="Berlin A."/>
            <person name="Chapman S.B."/>
            <person name="Goldberg J."/>
            <person name="Griggs A."/>
            <person name="Gujja S."/>
            <person name="Hansen M."/>
            <person name="Howarth C."/>
            <person name="Imamovic A."/>
            <person name="Larimer J."/>
            <person name="McCowen C."/>
            <person name="Montmayeur A."/>
            <person name="Murphy C."/>
            <person name="Neiman D."/>
            <person name="Pearson M."/>
            <person name="Priest M."/>
            <person name="Roberts A."/>
            <person name="Saif S."/>
            <person name="Shea T."/>
            <person name="Sisk P."/>
            <person name="Sykes S."/>
            <person name="Wortman J."/>
            <person name="Nusbaum C."/>
            <person name="Birren B."/>
        </authorList>
    </citation>
    <scope>NUCLEOTIDE SEQUENCE [LARGE SCALE GENOMIC DNA]</scope>
    <source>
        <strain evidence="1 2">CM2</strain>
    </source>
</reference>
<dbReference type="RefSeq" id="WP_009527690.1">
    <property type="nucleotide sequence ID" value="NZ_JH815225.1"/>
</dbReference>
<evidence type="ECO:0000313" key="2">
    <source>
        <dbReference type="Proteomes" id="UP000017818"/>
    </source>
</evidence>